<reference evidence="2" key="1">
    <citation type="submission" date="2021-08" db="EMBL/GenBank/DDBJ databases">
        <authorList>
            <person name="Misof B."/>
            <person name="Oliver O."/>
            <person name="Podsiadlowski L."/>
            <person name="Donath A."/>
            <person name="Peters R."/>
            <person name="Mayer C."/>
            <person name="Rust J."/>
            <person name="Gunkel S."/>
            <person name="Lesny P."/>
            <person name="Martin S."/>
            <person name="Oeyen J.P."/>
            <person name="Petersen M."/>
            <person name="Panagiotis P."/>
            <person name="Wilbrandt J."/>
            <person name="Tanja T."/>
        </authorList>
    </citation>
    <scope>NUCLEOTIDE SEQUENCE</scope>
    <source>
        <strain evidence="2">GBR_01_08_01A</strain>
        <tissue evidence="2">Thorax + abdomen</tissue>
    </source>
</reference>
<evidence type="ECO:0000256" key="1">
    <source>
        <dbReference type="SAM" id="MobiDB-lite"/>
    </source>
</evidence>
<evidence type="ECO:0000313" key="2">
    <source>
        <dbReference type="EMBL" id="KAK2574864.1"/>
    </source>
</evidence>
<protein>
    <submittedName>
        <fullName evidence="2">Uncharacterized protein</fullName>
    </submittedName>
</protein>
<keyword evidence="3" id="KW-1185">Reference proteome</keyword>
<dbReference type="Proteomes" id="UP001258017">
    <property type="component" value="Unassembled WGS sequence"/>
</dbReference>
<dbReference type="AlphaFoldDB" id="A0AAD9VHN5"/>
<comment type="caution">
    <text evidence="2">The sequence shown here is derived from an EMBL/GenBank/DDBJ whole genome shotgun (WGS) entry which is preliminary data.</text>
</comment>
<feature type="region of interest" description="Disordered" evidence="1">
    <location>
        <begin position="181"/>
        <end position="214"/>
    </location>
</feature>
<proteinExistence type="predicted"/>
<reference evidence="2" key="2">
    <citation type="journal article" date="2023" name="Commun. Biol.">
        <title>Intrasexual cuticular hydrocarbon dimorphism in a wasp sheds light on hydrocarbon biosynthesis genes in Hymenoptera.</title>
        <authorList>
            <person name="Moris V.C."/>
            <person name="Podsiadlowski L."/>
            <person name="Martin S."/>
            <person name="Oeyen J.P."/>
            <person name="Donath A."/>
            <person name="Petersen M."/>
            <person name="Wilbrandt J."/>
            <person name="Misof B."/>
            <person name="Liedtke D."/>
            <person name="Thamm M."/>
            <person name="Scheiner R."/>
            <person name="Schmitt T."/>
            <person name="Niehuis O."/>
        </authorList>
    </citation>
    <scope>NUCLEOTIDE SEQUENCE</scope>
    <source>
        <strain evidence="2">GBR_01_08_01A</strain>
    </source>
</reference>
<name>A0AAD9VHN5_9HYME</name>
<gene>
    <name evidence="2" type="ORF">KPH14_013087</name>
</gene>
<accession>A0AAD9VHN5</accession>
<organism evidence="2 3">
    <name type="scientific">Odynerus spinipes</name>
    <dbReference type="NCBI Taxonomy" id="1348599"/>
    <lineage>
        <taxon>Eukaryota</taxon>
        <taxon>Metazoa</taxon>
        <taxon>Ecdysozoa</taxon>
        <taxon>Arthropoda</taxon>
        <taxon>Hexapoda</taxon>
        <taxon>Insecta</taxon>
        <taxon>Pterygota</taxon>
        <taxon>Neoptera</taxon>
        <taxon>Endopterygota</taxon>
        <taxon>Hymenoptera</taxon>
        <taxon>Apocrita</taxon>
        <taxon>Aculeata</taxon>
        <taxon>Vespoidea</taxon>
        <taxon>Vespidae</taxon>
        <taxon>Eumeninae</taxon>
        <taxon>Odynerus</taxon>
    </lineage>
</organism>
<evidence type="ECO:0000313" key="3">
    <source>
        <dbReference type="Proteomes" id="UP001258017"/>
    </source>
</evidence>
<sequence>MLDEFCRSAVIGRVLFGDSGQSSPIGGSNDNAELVALSCELSIQFLDNKRLIDKNDPLRELLGDQIWNWRSNSDSYGATMYVRELLSRHLSEREREEINVTRQMNDWFRPLASLLDWYDERPCRRYVRTYSDLCNVLNRISMSHFPRVITLTNKSCDFLNYQFSSALRDFVRDRVNEEIARSRTRGGDGSDNLGDCDDDYDDHDDDHDDDDDDVNCAISKSSDEKSIGTLSGDISPMSKFRASVRRFHREKNPEVIRRPKPRRRRSRFDCSNYFSTSRRNAVATHDAFLRNGHSIDNIVTFPNGIRLGRIRDDPWCAELTLGLGCVYRFIGDSTNLSRDSILVLLAFLPDEKNLHYRCDYEETRVRDTPCYCSTIDKYDVPRKKLYAAHIRGVGSCNNDDIPLGETCNVGEKYLNENGLDDMPRLLMLRVSGDQGKRRIFVDDSDAREFLSAANPDDGTKAQVNRASKETLEPNSSRDGSKLAIRRALAENCPYELTSITDCRDIFVLSRSYYSLNRCNSLWTQSLKSSKFPREDMHLFGYPLVLHNAVTSYRVQGETIVGDKLYVDFDRMSKEHALVALSRMRSHEQLVGVLNIDSFGRL</sequence>
<dbReference type="EMBL" id="JAIFRP010004605">
    <property type="protein sequence ID" value="KAK2574864.1"/>
    <property type="molecule type" value="Genomic_DNA"/>
</dbReference>
<feature type="region of interest" description="Disordered" evidence="1">
    <location>
        <begin position="451"/>
        <end position="478"/>
    </location>
</feature>
<feature type="compositionally biased region" description="Acidic residues" evidence="1">
    <location>
        <begin position="194"/>
        <end position="214"/>
    </location>
</feature>